<gene>
    <name evidence="1" type="ORF">CPB83DRAFT_639679</name>
</gene>
<evidence type="ECO:0000313" key="1">
    <source>
        <dbReference type="EMBL" id="KAF9524135.1"/>
    </source>
</evidence>
<protein>
    <submittedName>
        <fullName evidence="1">Uncharacterized protein</fullName>
    </submittedName>
</protein>
<dbReference type="AlphaFoldDB" id="A0A9P6JKS8"/>
<keyword evidence="2" id="KW-1185">Reference proteome</keyword>
<organism evidence="1 2">
    <name type="scientific">Crepidotus variabilis</name>
    <dbReference type="NCBI Taxonomy" id="179855"/>
    <lineage>
        <taxon>Eukaryota</taxon>
        <taxon>Fungi</taxon>
        <taxon>Dikarya</taxon>
        <taxon>Basidiomycota</taxon>
        <taxon>Agaricomycotina</taxon>
        <taxon>Agaricomycetes</taxon>
        <taxon>Agaricomycetidae</taxon>
        <taxon>Agaricales</taxon>
        <taxon>Agaricineae</taxon>
        <taxon>Crepidotaceae</taxon>
        <taxon>Crepidotus</taxon>
    </lineage>
</organism>
<proteinExistence type="predicted"/>
<sequence length="133" mass="14668">MEWEATHGVACVASESLTSSQRLLLNPSGKLQRALSYSRITVLKALNGLPLKLSHVSNDPSDTRNTFAQQQTYSDRGYMSASSLRSHLSQVLHAATALTVDKATIPATSTMIMIIMYATFRFCATNLYAQRRL</sequence>
<name>A0A9P6JKS8_9AGAR</name>
<comment type="caution">
    <text evidence="1">The sequence shown here is derived from an EMBL/GenBank/DDBJ whole genome shotgun (WGS) entry which is preliminary data.</text>
</comment>
<accession>A0A9P6JKS8</accession>
<reference evidence="1" key="1">
    <citation type="submission" date="2020-11" db="EMBL/GenBank/DDBJ databases">
        <authorList>
            <consortium name="DOE Joint Genome Institute"/>
            <person name="Ahrendt S."/>
            <person name="Riley R."/>
            <person name="Andreopoulos W."/>
            <person name="Labutti K."/>
            <person name="Pangilinan J."/>
            <person name="Ruiz-Duenas F.J."/>
            <person name="Barrasa J.M."/>
            <person name="Sanchez-Garcia M."/>
            <person name="Camarero S."/>
            <person name="Miyauchi S."/>
            <person name="Serrano A."/>
            <person name="Linde D."/>
            <person name="Babiker R."/>
            <person name="Drula E."/>
            <person name="Ayuso-Fernandez I."/>
            <person name="Pacheco R."/>
            <person name="Padilla G."/>
            <person name="Ferreira P."/>
            <person name="Barriuso J."/>
            <person name="Kellner H."/>
            <person name="Castanera R."/>
            <person name="Alfaro M."/>
            <person name="Ramirez L."/>
            <person name="Pisabarro A.G."/>
            <person name="Kuo A."/>
            <person name="Tritt A."/>
            <person name="Lipzen A."/>
            <person name="He G."/>
            <person name="Yan M."/>
            <person name="Ng V."/>
            <person name="Cullen D."/>
            <person name="Martin F."/>
            <person name="Rosso M.-N."/>
            <person name="Henrissat B."/>
            <person name="Hibbett D."/>
            <person name="Martinez A.T."/>
            <person name="Grigoriev I.V."/>
        </authorList>
    </citation>
    <scope>NUCLEOTIDE SEQUENCE</scope>
    <source>
        <strain evidence="1">CBS 506.95</strain>
    </source>
</reference>
<dbReference type="Proteomes" id="UP000807306">
    <property type="component" value="Unassembled WGS sequence"/>
</dbReference>
<dbReference type="EMBL" id="MU157904">
    <property type="protein sequence ID" value="KAF9524135.1"/>
    <property type="molecule type" value="Genomic_DNA"/>
</dbReference>
<evidence type="ECO:0000313" key="2">
    <source>
        <dbReference type="Proteomes" id="UP000807306"/>
    </source>
</evidence>